<organism evidence="1 2">
    <name type="scientific">Malus domestica</name>
    <name type="common">Apple</name>
    <name type="synonym">Pyrus malus</name>
    <dbReference type="NCBI Taxonomy" id="3750"/>
    <lineage>
        <taxon>Eukaryota</taxon>
        <taxon>Viridiplantae</taxon>
        <taxon>Streptophyta</taxon>
        <taxon>Embryophyta</taxon>
        <taxon>Tracheophyta</taxon>
        <taxon>Spermatophyta</taxon>
        <taxon>Magnoliopsida</taxon>
        <taxon>eudicotyledons</taxon>
        <taxon>Gunneridae</taxon>
        <taxon>Pentapetalae</taxon>
        <taxon>rosids</taxon>
        <taxon>fabids</taxon>
        <taxon>Rosales</taxon>
        <taxon>Rosaceae</taxon>
        <taxon>Amygdaloideae</taxon>
        <taxon>Maleae</taxon>
        <taxon>Malus</taxon>
    </lineage>
</organism>
<dbReference type="AlphaFoldDB" id="A0A498JIC9"/>
<sequence>MVHKVTVLREINRGRIRRRNKGLRLVTDQVPLLSTMGIRKMVRRCTNTVISYTMALVCSRASLNVIDVTNLVKMGNDELVQATGKGLQQKVDCKKWIAIAVKAGRWKAGLK</sequence>
<protein>
    <submittedName>
        <fullName evidence="1">Uncharacterized protein</fullName>
    </submittedName>
</protein>
<accession>A0A498JIC9</accession>
<dbReference type="Proteomes" id="UP000290289">
    <property type="component" value="Chromosome 6"/>
</dbReference>
<proteinExistence type="predicted"/>
<evidence type="ECO:0000313" key="1">
    <source>
        <dbReference type="EMBL" id="RXH95488.1"/>
    </source>
</evidence>
<keyword evidence="2" id="KW-1185">Reference proteome</keyword>
<reference evidence="1 2" key="1">
    <citation type="submission" date="2018-10" db="EMBL/GenBank/DDBJ databases">
        <title>A high-quality apple genome assembly.</title>
        <authorList>
            <person name="Hu J."/>
        </authorList>
    </citation>
    <scope>NUCLEOTIDE SEQUENCE [LARGE SCALE GENOMIC DNA]</scope>
    <source>
        <strain evidence="2">cv. HFTH1</strain>
        <tissue evidence="1">Young leaf</tissue>
    </source>
</reference>
<evidence type="ECO:0000313" key="2">
    <source>
        <dbReference type="Proteomes" id="UP000290289"/>
    </source>
</evidence>
<dbReference type="EMBL" id="RDQH01000332">
    <property type="protein sequence ID" value="RXH95488.1"/>
    <property type="molecule type" value="Genomic_DNA"/>
</dbReference>
<name>A0A498JIC9_MALDO</name>
<gene>
    <name evidence="1" type="ORF">DVH24_007988</name>
</gene>
<comment type="caution">
    <text evidence="1">The sequence shown here is derived from an EMBL/GenBank/DDBJ whole genome shotgun (WGS) entry which is preliminary data.</text>
</comment>